<name>D2XRN8_9CAUD</name>
<dbReference type="GeneID" id="18990434"/>
<organism evidence="1 2">
    <name type="scientific">Mycobacterium phage SkiPole</name>
    <dbReference type="NCBI Taxonomy" id="701456"/>
    <lineage>
        <taxon>Viruses</taxon>
        <taxon>Duplodnaviria</taxon>
        <taxon>Heunggongvirae</taxon>
        <taxon>Uroviricota</taxon>
        <taxon>Caudoviricetes</taxon>
        <taxon>Fromanvirus</taxon>
        <taxon>Fromanvirus skipole</taxon>
    </lineage>
</organism>
<evidence type="ECO:0000313" key="1">
    <source>
        <dbReference type="EMBL" id="ADA83770.1"/>
    </source>
</evidence>
<sequence>MAYELGTLGYVGPTPYLRRRVALPRRAWGMASASMRVRSWAGVPLHMEIRGGPSALRRVRVCGAGTSQGVLPMTPMERYLRLLQTVLACLEELLGPWELPDDPFNPDDWDDVIVRSSN</sequence>
<dbReference type="KEGG" id="vg:18990434"/>
<dbReference type="RefSeq" id="YP_009019119.1">
    <property type="nucleotide sequence ID" value="NC_023748.1"/>
</dbReference>
<accession>D2XRN8</accession>
<dbReference type="EMBL" id="GU247132">
    <property type="protein sequence ID" value="ADA83770.1"/>
    <property type="molecule type" value="Genomic_DNA"/>
</dbReference>
<protein>
    <submittedName>
        <fullName evidence="1">Uncharacterized protein</fullName>
    </submittedName>
</protein>
<keyword evidence="2" id="KW-1185">Reference proteome</keyword>
<dbReference type="Proteomes" id="UP000001896">
    <property type="component" value="Segment"/>
</dbReference>
<reference evidence="1 2" key="1">
    <citation type="submission" date="2009-11" db="EMBL/GenBank/DDBJ databases">
        <authorList>
            <person name="Leuba K.D."/>
            <person name="Ko C."/>
            <person name="Russell D.A."/>
            <person name="Fritz M.J."/>
            <person name="Jacobs-Sera D."/>
            <person name="Hendrix R.W."/>
            <person name="Hatfull G.F."/>
        </authorList>
    </citation>
    <scope>NUCLEOTIDE SEQUENCE [LARGE SCALE GENOMIC DNA]</scope>
</reference>
<proteinExistence type="predicted"/>
<gene>
    <name evidence="1" type="primary">44</name>
    <name evidence="1" type="ORF">SKIPOLE_44</name>
</gene>
<evidence type="ECO:0000313" key="2">
    <source>
        <dbReference type="Proteomes" id="UP000001896"/>
    </source>
</evidence>